<dbReference type="EMBL" id="JTJR01000019">
    <property type="protein sequence ID" value="OBX04797.1"/>
    <property type="molecule type" value="Genomic_DNA"/>
</dbReference>
<dbReference type="Pfam" id="PF13567">
    <property type="entry name" value="DUF4131"/>
    <property type="match status" value="1"/>
</dbReference>
<dbReference type="NCBIfam" id="TIGR00361">
    <property type="entry name" value="ComEC_Rec2"/>
    <property type="match status" value="1"/>
</dbReference>
<dbReference type="Proteomes" id="UP000092626">
    <property type="component" value="Unassembled WGS sequence"/>
</dbReference>
<dbReference type="STRING" id="505345.QV06_05315"/>
<dbReference type="InterPro" id="IPR036866">
    <property type="entry name" value="RibonucZ/Hydroxyglut_hydro"/>
</dbReference>
<feature type="transmembrane region" description="Helical" evidence="6">
    <location>
        <begin position="407"/>
        <end position="426"/>
    </location>
</feature>
<dbReference type="CDD" id="cd07731">
    <property type="entry name" value="ComA-like_MBL-fold"/>
    <property type="match status" value="1"/>
</dbReference>
<dbReference type="InterPro" id="IPR052159">
    <property type="entry name" value="Competence_DNA_uptake"/>
</dbReference>
<dbReference type="Pfam" id="PF03772">
    <property type="entry name" value="Competence"/>
    <property type="match status" value="1"/>
</dbReference>
<feature type="transmembrane region" description="Helical" evidence="6">
    <location>
        <begin position="229"/>
        <end position="250"/>
    </location>
</feature>
<feature type="transmembrane region" description="Helical" evidence="6">
    <location>
        <begin position="315"/>
        <end position="347"/>
    </location>
</feature>
<keyword evidence="4 6" id="KW-1133">Transmembrane helix</keyword>
<feature type="transmembrane region" description="Helical" evidence="6">
    <location>
        <begin position="516"/>
        <end position="539"/>
    </location>
</feature>
<comment type="caution">
    <text evidence="8">The sequence shown here is derived from an EMBL/GenBank/DDBJ whole genome shotgun (WGS) entry which is preliminary data.</text>
</comment>
<feature type="transmembrane region" description="Helical" evidence="6">
    <location>
        <begin position="371"/>
        <end position="395"/>
    </location>
</feature>
<feature type="transmembrane region" description="Helical" evidence="6">
    <location>
        <begin position="287"/>
        <end position="303"/>
    </location>
</feature>
<evidence type="ECO:0000256" key="5">
    <source>
        <dbReference type="ARBA" id="ARBA00023136"/>
    </source>
</evidence>
<dbReference type="PATRIC" id="fig|505345.6.peg.1090"/>
<organism evidence="8 9">
    <name type="scientific">Gallibacterium genomosp. 3</name>
    <dbReference type="NCBI Taxonomy" id="505345"/>
    <lineage>
        <taxon>Bacteria</taxon>
        <taxon>Pseudomonadati</taxon>
        <taxon>Pseudomonadota</taxon>
        <taxon>Gammaproteobacteria</taxon>
        <taxon>Pasteurellales</taxon>
        <taxon>Pasteurellaceae</taxon>
        <taxon>Gallibacterium</taxon>
    </lineage>
</organism>
<dbReference type="Gene3D" id="3.60.15.10">
    <property type="entry name" value="Ribonuclease Z/Hydroxyacylglutathione hydrolase-like"/>
    <property type="match status" value="1"/>
</dbReference>
<keyword evidence="2" id="KW-1003">Cell membrane</keyword>
<feature type="transmembrane region" description="Helical" evidence="6">
    <location>
        <begin position="464"/>
        <end position="483"/>
    </location>
</feature>
<dbReference type="AlphaFoldDB" id="A0A1A7PSU2"/>
<evidence type="ECO:0000256" key="2">
    <source>
        <dbReference type="ARBA" id="ARBA00022475"/>
    </source>
</evidence>
<feature type="transmembrane region" description="Helical" evidence="6">
    <location>
        <begin position="262"/>
        <end position="281"/>
    </location>
</feature>
<dbReference type="SUPFAM" id="SSF56281">
    <property type="entry name" value="Metallo-hydrolase/oxidoreductase"/>
    <property type="match status" value="1"/>
</dbReference>
<keyword evidence="5 6" id="KW-0472">Membrane</keyword>
<evidence type="ECO:0000256" key="6">
    <source>
        <dbReference type="SAM" id="Phobius"/>
    </source>
</evidence>
<reference evidence="8 9" key="1">
    <citation type="submission" date="2014-11" db="EMBL/GenBank/DDBJ databases">
        <title>Pan-genome of Gallibacterium spp.</title>
        <authorList>
            <person name="Kudirkiene E."/>
            <person name="Bojesen A.M."/>
        </authorList>
    </citation>
    <scope>NUCLEOTIDE SEQUENCE [LARGE SCALE GENOMIC DNA]</scope>
    <source>
        <strain evidence="8 9">59/S3/89</strain>
    </source>
</reference>
<dbReference type="PANTHER" id="PTHR30619">
    <property type="entry name" value="DNA INTERNALIZATION/COMPETENCE PROTEIN COMEC/REC2"/>
    <property type="match status" value="1"/>
</dbReference>
<feature type="transmembrane region" description="Helical" evidence="6">
    <location>
        <begin position="52"/>
        <end position="73"/>
    </location>
</feature>
<gene>
    <name evidence="8" type="ORF">QV06_05315</name>
</gene>
<dbReference type="GO" id="GO:0030420">
    <property type="term" value="P:establishment of competence for transformation"/>
    <property type="evidence" value="ECO:0007669"/>
    <property type="project" value="InterPro"/>
</dbReference>
<dbReference type="SMART" id="SM00849">
    <property type="entry name" value="Lactamase_B"/>
    <property type="match status" value="1"/>
</dbReference>
<evidence type="ECO:0000313" key="8">
    <source>
        <dbReference type="EMBL" id="OBX04797.1"/>
    </source>
</evidence>
<evidence type="ECO:0000256" key="3">
    <source>
        <dbReference type="ARBA" id="ARBA00022692"/>
    </source>
</evidence>
<dbReference type="Pfam" id="PF00753">
    <property type="entry name" value="Lactamase_B"/>
    <property type="match status" value="1"/>
</dbReference>
<evidence type="ECO:0000313" key="9">
    <source>
        <dbReference type="Proteomes" id="UP000092626"/>
    </source>
</evidence>
<dbReference type="InterPro" id="IPR004477">
    <property type="entry name" value="ComEC_N"/>
</dbReference>
<dbReference type="PANTHER" id="PTHR30619:SF1">
    <property type="entry name" value="RECOMBINATION PROTEIN 2"/>
    <property type="match status" value="1"/>
</dbReference>
<dbReference type="RefSeq" id="WP_065237262.1">
    <property type="nucleotide sequence ID" value="NZ_JTJR01000019.1"/>
</dbReference>
<feature type="transmembrane region" description="Helical" evidence="6">
    <location>
        <begin position="5"/>
        <end position="22"/>
    </location>
</feature>
<dbReference type="NCBIfam" id="TIGR00360">
    <property type="entry name" value="ComEC_N-term"/>
    <property type="match status" value="1"/>
</dbReference>
<keyword evidence="3 6" id="KW-0812">Transmembrane</keyword>
<evidence type="ECO:0000259" key="7">
    <source>
        <dbReference type="SMART" id="SM00849"/>
    </source>
</evidence>
<accession>A0A1A7PSU2</accession>
<dbReference type="InterPro" id="IPR035681">
    <property type="entry name" value="ComA-like_MBL"/>
</dbReference>
<dbReference type="InterPro" id="IPR004797">
    <property type="entry name" value="Competence_ComEC/Rec2"/>
</dbReference>
<feature type="domain" description="Metallo-beta-lactamase" evidence="7">
    <location>
        <begin position="555"/>
        <end position="737"/>
    </location>
</feature>
<comment type="subcellular location">
    <subcellularLocation>
        <location evidence="1">Cell membrane</location>
        <topology evidence="1">Multi-pass membrane protein</topology>
    </subcellularLocation>
</comment>
<dbReference type="InterPro" id="IPR025405">
    <property type="entry name" value="DUF4131"/>
</dbReference>
<dbReference type="InterPro" id="IPR001279">
    <property type="entry name" value="Metallo-B-lactamas"/>
</dbReference>
<feature type="transmembrane region" description="Helical" evidence="6">
    <location>
        <begin position="28"/>
        <end position="45"/>
    </location>
</feature>
<evidence type="ECO:0000256" key="4">
    <source>
        <dbReference type="ARBA" id="ARBA00022989"/>
    </source>
</evidence>
<evidence type="ECO:0000256" key="1">
    <source>
        <dbReference type="ARBA" id="ARBA00004651"/>
    </source>
</evidence>
<name>A0A1A7PSU2_9PAST</name>
<protein>
    <recommendedName>
        <fullName evidence="7">Metallo-beta-lactamase domain-containing protein</fullName>
    </recommendedName>
</protein>
<proteinExistence type="predicted"/>
<sequence>MERICLVLIVICLSIMYLPLTWLQASDWQLGLIIVLSVCTLVCWWKKKKQLALIGVAIVISGVWSVINIKGLVIQTQQVPVYFANTKPVIIKIEKVLHQGDYQTAIALLQTTEAAEQYRFYLTWLPKQPLQSGQIWRGEIKLKPFTSRLNQGGFQRQKWFYANRIVGTANVKQARLLSDQPNLRQHLLRFAQRQLKDHPSTGLLLALGFAEKYHLTQEQLKLFQQTGTAHLIAISGLHIGLVFFFGLLVGRGIQYLLPTRKITPILPLLCGGALTIFYSYLADFSIPTTRAAIGLILLLLLRFRRCHLTWWQLYLRCLALFIMFDPIILLSDSFWLSASAVFCLLVWNELLPLSVWQWRGKPLSQLGKVPYYLLGLLHIQIGLSLLFTPITLLFFHGINLQNVLINLWIVPLFSLLLIPCILLSIITFNGLGSWQWCVTIATKSLEWLMPWQTTWREFSLLESLWMRLICLCMVLIIGWYVYYQKQHLNKNSTLLAQLQPQIISFNREQLPDIKRLHYMIISVIVGLIWQLMLLGHHYYQHWQTRWSLEMLDVGQGLAVLIRQGDKGVLYDTGVSWQGGSMAELEILPYLQRQGIKLEKIILSHDDNDHSGGATKLLMHYPKAEFYTPSQVTYANRSPLPCMRGKEMQWRTLRISMLAPEQIVAQARNQHTCVLLIEDGQYQVLLTGDLDRKSELRYLSLLPKVDIVQIAHHGSKTSTSQPFLQQIDAKIALISSGLGNRWHFPHLEVLERLAMQKMQILNTGWDGQIRLRFMRNNELIITTERHQRTAWFNQLDEVGGWRNSRLKVE</sequence>
<dbReference type="GO" id="GO:0005886">
    <property type="term" value="C:plasma membrane"/>
    <property type="evidence" value="ECO:0007669"/>
    <property type="project" value="UniProtKB-SubCell"/>
</dbReference>